<reference evidence="3 4" key="1">
    <citation type="submission" date="2014-06" db="EMBL/GenBank/DDBJ databases">
        <authorList>
            <person name="Swart Estienne"/>
        </authorList>
    </citation>
    <scope>NUCLEOTIDE SEQUENCE [LARGE SCALE GENOMIC DNA]</scope>
    <source>
        <strain evidence="3 4">130c</strain>
    </source>
</reference>
<sequence length="91" mass="10531">MNKLSFLLLALFALIGIVYGNDERDLGRRWLANPDSDESSDRALESNQNDLRDLAQAKRPKRELDETADRELQKTRAKKLRDLSLEMDQNN</sequence>
<dbReference type="AlphaFoldDB" id="A0A078AC04"/>
<dbReference type="Proteomes" id="UP000039865">
    <property type="component" value="Unassembled WGS sequence"/>
</dbReference>
<name>A0A078AC04_STYLE</name>
<feature type="compositionally biased region" description="Basic and acidic residues" evidence="1">
    <location>
        <begin position="39"/>
        <end position="84"/>
    </location>
</feature>
<organism evidence="3 4">
    <name type="scientific">Stylonychia lemnae</name>
    <name type="common">Ciliate</name>
    <dbReference type="NCBI Taxonomy" id="5949"/>
    <lineage>
        <taxon>Eukaryota</taxon>
        <taxon>Sar</taxon>
        <taxon>Alveolata</taxon>
        <taxon>Ciliophora</taxon>
        <taxon>Intramacronucleata</taxon>
        <taxon>Spirotrichea</taxon>
        <taxon>Stichotrichia</taxon>
        <taxon>Sporadotrichida</taxon>
        <taxon>Oxytrichidae</taxon>
        <taxon>Stylonychinae</taxon>
        <taxon>Stylonychia</taxon>
    </lineage>
</organism>
<feature type="signal peptide" evidence="2">
    <location>
        <begin position="1"/>
        <end position="20"/>
    </location>
</feature>
<gene>
    <name evidence="3" type="primary">Contig3790.g4060</name>
    <name evidence="3" type="ORF">STYLEM_8725</name>
</gene>
<dbReference type="InParanoid" id="A0A078AC04"/>
<accession>A0A078AC04</accession>
<keyword evidence="4" id="KW-1185">Reference proteome</keyword>
<evidence type="ECO:0000313" key="3">
    <source>
        <dbReference type="EMBL" id="CDW79734.1"/>
    </source>
</evidence>
<keyword evidence="2" id="KW-0732">Signal</keyword>
<evidence type="ECO:0000313" key="4">
    <source>
        <dbReference type="Proteomes" id="UP000039865"/>
    </source>
</evidence>
<feature type="region of interest" description="Disordered" evidence="1">
    <location>
        <begin position="33"/>
        <end position="91"/>
    </location>
</feature>
<evidence type="ECO:0000256" key="2">
    <source>
        <dbReference type="SAM" id="SignalP"/>
    </source>
</evidence>
<evidence type="ECO:0000256" key="1">
    <source>
        <dbReference type="SAM" id="MobiDB-lite"/>
    </source>
</evidence>
<dbReference type="EMBL" id="CCKQ01008294">
    <property type="protein sequence ID" value="CDW79734.1"/>
    <property type="molecule type" value="Genomic_DNA"/>
</dbReference>
<proteinExistence type="predicted"/>
<protein>
    <submittedName>
        <fullName evidence="3">Uncharacterized protein</fullName>
    </submittedName>
</protein>
<feature type="chain" id="PRO_5001729351" evidence="2">
    <location>
        <begin position="21"/>
        <end position="91"/>
    </location>
</feature>